<keyword evidence="4" id="KW-1185">Reference proteome</keyword>
<dbReference type="InterPro" id="IPR032675">
    <property type="entry name" value="LRR_dom_sf"/>
</dbReference>
<comment type="caution">
    <text evidence="3">The sequence shown here is derived from an EMBL/GenBank/DDBJ whole genome shotgun (WGS) entry which is preliminary data.</text>
</comment>
<dbReference type="SUPFAM" id="SSF81383">
    <property type="entry name" value="F-box domain"/>
    <property type="match status" value="1"/>
</dbReference>
<feature type="region of interest" description="Disordered" evidence="1">
    <location>
        <begin position="333"/>
        <end position="365"/>
    </location>
</feature>
<feature type="region of interest" description="Disordered" evidence="1">
    <location>
        <begin position="258"/>
        <end position="284"/>
    </location>
</feature>
<accession>A0AAV8YKH1</accession>
<gene>
    <name evidence="3" type="ORF">NQ318_021574</name>
</gene>
<dbReference type="EMBL" id="JAPWTK010000089">
    <property type="protein sequence ID" value="KAJ8951130.1"/>
    <property type="molecule type" value="Genomic_DNA"/>
</dbReference>
<dbReference type="InterPro" id="IPR001810">
    <property type="entry name" value="F-box_dom"/>
</dbReference>
<organism evidence="3 4">
    <name type="scientific">Aromia moschata</name>
    <dbReference type="NCBI Taxonomy" id="1265417"/>
    <lineage>
        <taxon>Eukaryota</taxon>
        <taxon>Metazoa</taxon>
        <taxon>Ecdysozoa</taxon>
        <taxon>Arthropoda</taxon>
        <taxon>Hexapoda</taxon>
        <taxon>Insecta</taxon>
        <taxon>Pterygota</taxon>
        <taxon>Neoptera</taxon>
        <taxon>Endopterygota</taxon>
        <taxon>Coleoptera</taxon>
        <taxon>Polyphaga</taxon>
        <taxon>Cucujiformia</taxon>
        <taxon>Chrysomeloidea</taxon>
        <taxon>Cerambycidae</taxon>
        <taxon>Cerambycinae</taxon>
        <taxon>Callichromatini</taxon>
        <taxon>Aromia</taxon>
    </lineage>
</organism>
<dbReference type="Gene3D" id="3.80.10.10">
    <property type="entry name" value="Ribonuclease Inhibitor"/>
    <property type="match status" value="1"/>
</dbReference>
<feature type="compositionally biased region" description="Acidic residues" evidence="1">
    <location>
        <begin position="267"/>
        <end position="279"/>
    </location>
</feature>
<dbReference type="Pfam" id="PF12937">
    <property type="entry name" value="F-box-like"/>
    <property type="match status" value="1"/>
</dbReference>
<dbReference type="Proteomes" id="UP001162162">
    <property type="component" value="Unassembled WGS sequence"/>
</dbReference>
<feature type="domain" description="F-box" evidence="2">
    <location>
        <begin position="10"/>
        <end position="56"/>
    </location>
</feature>
<evidence type="ECO:0000313" key="4">
    <source>
        <dbReference type="Proteomes" id="UP001162162"/>
    </source>
</evidence>
<evidence type="ECO:0000256" key="1">
    <source>
        <dbReference type="SAM" id="MobiDB-lite"/>
    </source>
</evidence>
<proteinExistence type="predicted"/>
<name>A0AAV8YKH1_9CUCU</name>
<protein>
    <recommendedName>
        <fullName evidence="2">F-box domain-containing protein</fullName>
    </recommendedName>
</protein>
<evidence type="ECO:0000313" key="3">
    <source>
        <dbReference type="EMBL" id="KAJ8951130.1"/>
    </source>
</evidence>
<evidence type="ECO:0000259" key="2">
    <source>
        <dbReference type="PROSITE" id="PS50181"/>
    </source>
</evidence>
<dbReference type="PROSITE" id="PS50181">
    <property type="entry name" value="FBOX"/>
    <property type="match status" value="1"/>
</dbReference>
<reference evidence="3" key="1">
    <citation type="journal article" date="2023" name="Insect Mol. Biol.">
        <title>Genome sequencing provides insights into the evolution of gene families encoding plant cell wall-degrading enzymes in longhorned beetles.</title>
        <authorList>
            <person name="Shin N.R."/>
            <person name="Okamura Y."/>
            <person name="Kirsch R."/>
            <person name="Pauchet Y."/>
        </authorList>
    </citation>
    <scope>NUCLEOTIDE SEQUENCE</scope>
    <source>
        <strain evidence="3">AMC_N1</strain>
    </source>
</reference>
<sequence>MADELNADEMCSIFNLPDCVLSILLSYMDATTLYQLSLTCQYFKSVIESPRLWKYIDARREPNINDKVHYCTERIHEKTTHFSLRGFSNKFGRTKPEKNTNEVLILDGCKWVTCSFLVSVAKYENLEIISAVKCIRLHMDMIPYLSFTRFGCRKLKVFDCRLTGIGHELLHSFCPREAIQSLYFQGMKSSEYDYSIKAFKSAYMRKIKYPSVSVTDSTMFDESLYEYIDFISSDTIQPPPESVLYKDPYPKCTCGYKKQEGKSDVNSENESESDSDSGTESDTSCCMYGMGRKMILLTPGDNRELRQEVLQLGQDDQRERPNVNIFIASPLVESRAPNSEPDRAVPSTPRGVPENGTNENVENTRNETKRKHEGTMMIHRKIRKRRWRGKMI</sequence>
<dbReference type="AlphaFoldDB" id="A0AAV8YKH1"/>
<dbReference type="InterPro" id="IPR036047">
    <property type="entry name" value="F-box-like_dom_sf"/>
</dbReference>